<keyword evidence="2" id="KW-0813">Transport</keyword>
<dbReference type="SUPFAM" id="SSF53850">
    <property type="entry name" value="Periplasmic binding protein-like II"/>
    <property type="match status" value="1"/>
</dbReference>
<dbReference type="PANTHER" id="PTHR30061:SF50">
    <property type="entry name" value="MALTOSE_MALTODEXTRIN-BINDING PERIPLASMIC PROTEIN"/>
    <property type="match status" value="1"/>
</dbReference>
<name>A0ABR7N4F5_9FIRM</name>
<comment type="similarity">
    <text evidence="1">Belongs to the bacterial solute-binding protein 1 family.</text>
</comment>
<organism evidence="5 6">
    <name type="scientific">Jutongia huaianensis</name>
    <dbReference type="NCBI Taxonomy" id="2763668"/>
    <lineage>
        <taxon>Bacteria</taxon>
        <taxon>Bacillati</taxon>
        <taxon>Bacillota</taxon>
        <taxon>Clostridia</taxon>
        <taxon>Lachnospirales</taxon>
        <taxon>Lachnospiraceae</taxon>
        <taxon>Jutongia</taxon>
    </lineage>
</organism>
<dbReference type="EMBL" id="JACRSX010000021">
    <property type="protein sequence ID" value="MBC8563424.1"/>
    <property type="molecule type" value="Genomic_DNA"/>
</dbReference>
<dbReference type="Pfam" id="PF13416">
    <property type="entry name" value="SBP_bac_8"/>
    <property type="match status" value="1"/>
</dbReference>
<dbReference type="RefSeq" id="WP_249298474.1">
    <property type="nucleotide sequence ID" value="NZ_JACRSX010000021.1"/>
</dbReference>
<evidence type="ECO:0000313" key="5">
    <source>
        <dbReference type="EMBL" id="MBC8563424.1"/>
    </source>
</evidence>
<evidence type="ECO:0000256" key="1">
    <source>
        <dbReference type="ARBA" id="ARBA00008520"/>
    </source>
</evidence>
<accession>A0ABR7N4F5</accession>
<sequence>MRRKLLSFLLAATMVTGCIGLTGCGNKDAADADSAAQSSDAGSENAGEDAVANLIKSTKDTVKLTVWASEEDQDLTKSLLDKFQKEYSDVKFNIQLGKESESKTKDDILKDVDAAPDVFAFADDQINELVKAGALQEVVADYTYDVKSENVAGSIEAATVDDKLYAYPMTADNGYFMFYDSSVFSEDDVKTLDGMVAAAKKAGKKIAIEASNAWYFYSFFKGAGYDLSLNEDGSNTCDWNGDGATDVAQAIIDLYKSGIVVNLNDAATVTGIKDGTVAAAVNGTWNAKAASKAWKKNYSACKLPTFTVAGKQVQMASFSGCKLVGVNPRSKFVGWSMLLAEYLTNYDAQVERFNQRELGPSNIKASESDEVQSNKAIAALASQAEFAAPQRVGNNYWSPVETLGKKLADGNPKGTDLQKLLDNAVAGITAPVEDSAK</sequence>
<dbReference type="Gene3D" id="3.40.190.10">
    <property type="entry name" value="Periplasmic binding protein-like II"/>
    <property type="match status" value="2"/>
</dbReference>
<evidence type="ECO:0000256" key="4">
    <source>
        <dbReference type="SAM" id="SignalP"/>
    </source>
</evidence>
<keyword evidence="6" id="KW-1185">Reference proteome</keyword>
<evidence type="ECO:0000256" key="2">
    <source>
        <dbReference type="ARBA" id="ARBA00022448"/>
    </source>
</evidence>
<evidence type="ECO:0000256" key="3">
    <source>
        <dbReference type="ARBA" id="ARBA00022729"/>
    </source>
</evidence>
<dbReference type="PROSITE" id="PS51257">
    <property type="entry name" value="PROKAR_LIPOPROTEIN"/>
    <property type="match status" value="1"/>
</dbReference>
<feature type="signal peptide" evidence="4">
    <location>
        <begin position="1"/>
        <end position="20"/>
    </location>
</feature>
<comment type="caution">
    <text evidence="5">The sequence shown here is derived from an EMBL/GenBank/DDBJ whole genome shotgun (WGS) entry which is preliminary data.</text>
</comment>
<keyword evidence="3 4" id="KW-0732">Signal</keyword>
<gene>
    <name evidence="5" type="ORF">H8704_12465</name>
</gene>
<feature type="chain" id="PRO_5047328377" evidence="4">
    <location>
        <begin position="21"/>
        <end position="437"/>
    </location>
</feature>
<proteinExistence type="inferred from homology"/>
<protein>
    <submittedName>
        <fullName evidence="5">Extracellular solute-binding protein</fullName>
    </submittedName>
</protein>
<evidence type="ECO:0000313" key="6">
    <source>
        <dbReference type="Proteomes" id="UP000606193"/>
    </source>
</evidence>
<dbReference type="Proteomes" id="UP000606193">
    <property type="component" value="Unassembled WGS sequence"/>
</dbReference>
<dbReference type="PANTHER" id="PTHR30061">
    <property type="entry name" value="MALTOSE-BINDING PERIPLASMIC PROTEIN"/>
    <property type="match status" value="1"/>
</dbReference>
<reference evidence="5 6" key="1">
    <citation type="submission" date="2020-08" db="EMBL/GenBank/DDBJ databases">
        <title>Genome public.</title>
        <authorList>
            <person name="Liu C."/>
            <person name="Sun Q."/>
        </authorList>
    </citation>
    <scope>NUCLEOTIDE SEQUENCE [LARGE SCALE GENOMIC DNA]</scope>
    <source>
        <strain evidence="5 6">NSJ-37</strain>
    </source>
</reference>
<dbReference type="InterPro" id="IPR006059">
    <property type="entry name" value="SBP"/>
</dbReference>